<accession>A0A6A5Y691</accession>
<dbReference type="Gene3D" id="4.10.240.10">
    <property type="entry name" value="Zn(2)-C6 fungal-type DNA-binding domain"/>
    <property type="match status" value="1"/>
</dbReference>
<organism evidence="7 8">
    <name type="scientific">Aaosphaeria arxii CBS 175.79</name>
    <dbReference type="NCBI Taxonomy" id="1450172"/>
    <lineage>
        <taxon>Eukaryota</taxon>
        <taxon>Fungi</taxon>
        <taxon>Dikarya</taxon>
        <taxon>Ascomycota</taxon>
        <taxon>Pezizomycotina</taxon>
        <taxon>Dothideomycetes</taxon>
        <taxon>Pleosporomycetidae</taxon>
        <taxon>Pleosporales</taxon>
        <taxon>Pleosporales incertae sedis</taxon>
        <taxon>Aaosphaeria</taxon>
    </lineage>
</organism>
<evidence type="ECO:0000256" key="2">
    <source>
        <dbReference type="ARBA" id="ARBA00022833"/>
    </source>
</evidence>
<keyword evidence="5" id="KW-0539">Nucleus</keyword>
<keyword evidence="4" id="KW-0804">Transcription</keyword>
<reference evidence="7" key="1">
    <citation type="journal article" date="2020" name="Stud. Mycol.">
        <title>101 Dothideomycetes genomes: a test case for predicting lifestyles and emergence of pathogens.</title>
        <authorList>
            <person name="Haridas S."/>
            <person name="Albert R."/>
            <person name="Binder M."/>
            <person name="Bloem J."/>
            <person name="Labutti K."/>
            <person name="Salamov A."/>
            <person name="Andreopoulos B."/>
            <person name="Baker S."/>
            <person name="Barry K."/>
            <person name="Bills G."/>
            <person name="Bluhm B."/>
            <person name="Cannon C."/>
            <person name="Castanera R."/>
            <person name="Culley D."/>
            <person name="Daum C."/>
            <person name="Ezra D."/>
            <person name="Gonzalez J."/>
            <person name="Henrissat B."/>
            <person name="Kuo A."/>
            <person name="Liang C."/>
            <person name="Lipzen A."/>
            <person name="Lutzoni F."/>
            <person name="Magnuson J."/>
            <person name="Mondo S."/>
            <person name="Nolan M."/>
            <person name="Ohm R."/>
            <person name="Pangilinan J."/>
            <person name="Park H.-J."/>
            <person name="Ramirez L."/>
            <person name="Alfaro M."/>
            <person name="Sun H."/>
            <person name="Tritt A."/>
            <person name="Yoshinaga Y."/>
            <person name="Zwiers L.-H."/>
            <person name="Turgeon B."/>
            <person name="Goodwin S."/>
            <person name="Spatafora J."/>
            <person name="Crous P."/>
            <person name="Grigoriev I."/>
        </authorList>
    </citation>
    <scope>NUCLEOTIDE SEQUENCE</scope>
    <source>
        <strain evidence="7">CBS 175.79</strain>
    </source>
</reference>
<dbReference type="PANTHER" id="PTHR47660">
    <property type="entry name" value="TRANSCRIPTION FACTOR WITH C2H2 AND ZN(2)-CYS(6) DNA BINDING DOMAIN (EUROFUNG)-RELATED-RELATED"/>
    <property type="match status" value="1"/>
</dbReference>
<evidence type="ECO:0000313" key="8">
    <source>
        <dbReference type="Proteomes" id="UP000799778"/>
    </source>
</evidence>
<evidence type="ECO:0000256" key="4">
    <source>
        <dbReference type="ARBA" id="ARBA00023163"/>
    </source>
</evidence>
<dbReference type="AlphaFoldDB" id="A0A6A5Y691"/>
<evidence type="ECO:0000259" key="6">
    <source>
        <dbReference type="PROSITE" id="PS50048"/>
    </source>
</evidence>
<protein>
    <recommendedName>
        <fullName evidence="6">Zn(2)-C6 fungal-type domain-containing protein</fullName>
    </recommendedName>
</protein>
<evidence type="ECO:0000256" key="3">
    <source>
        <dbReference type="ARBA" id="ARBA00023015"/>
    </source>
</evidence>
<keyword evidence="2" id="KW-0862">Zinc</keyword>
<evidence type="ECO:0000256" key="1">
    <source>
        <dbReference type="ARBA" id="ARBA00022723"/>
    </source>
</evidence>
<keyword evidence="3" id="KW-0805">Transcription regulation</keyword>
<dbReference type="PANTHER" id="PTHR47660:SF3">
    <property type="entry name" value="FINGER DOMAIN PROTEIN, PUTATIVE (AFU_ORTHOLOGUE AFUA_4G03310)-RELATED"/>
    <property type="match status" value="1"/>
</dbReference>
<keyword evidence="1" id="KW-0479">Metal-binding</keyword>
<feature type="domain" description="Zn(2)-C6 fungal-type" evidence="6">
    <location>
        <begin position="11"/>
        <end position="41"/>
    </location>
</feature>
<dbReference type="InterPro" id="IPR001138">
    <property type="entry name" value="Zn2Cys6_DnaBD"/>
</dbReference>
<dbReference type="SUPFAM" id="SSF57701">
    <property type="entry name" value="Zn2/Cys6 DNA-binding domain"/>
    <property type="match status" value="1"/>
</dbReference>
<dbReference type="GeneID" id="54290007"/>
<dbReference type="SMART" id="SM00066">
    <property type="entry name" value="GAL4"/>
    <property type="match status" value="1"/>
</dbReference>
<dbReference type="OrthoDB" id="9930022at2759"/>
<evidence type="ECO:0000313" key="7">
    <source>
        <dbReference type="EMBL" id="KAF2020723.1"/>
    </source>
</evidence>
<dbReference type="EMBL" id="ML978066">
    <property type="protein sequence ID" value="KAF2020723.1"/>
    <property type="molecule type" value="Genomic_DNA"/>
</dbReference>
<dbReference type="Pfam" id="PF00172">
    <property type="entry name" value="Zn_clus"/>
    <property type="match status" value="1"/>
</dbReference>
<gene>
    <name evidence="7" type="ORF">BU24DRAFT_469487</name>
</gene>
<dbReference type="PROSITE" id="PS50048">
    <property type="entry name" value="ZN2_CY6_FUNGAL_2"/>
    <property type="match status" value="1"/>
</dbReference>
<dbReference type="GO" id="GO:0000981">
    <property type="term" value="F:DNA-binding transcription factor activity, RNA polymerase II-specific"/>
    <property type="evidence" value="ECO:0007669"/>
    <property type="project" value="InterPro"/>
</dbReference>
<evidence type="ECO:0000256" key="5">
    <source>
        <dbReference type="ARBA" id="ARBA00023242"/>
    </source>
</evidence>
<name>A0A6A5Y691_9PLEO</name>
<dbReference type="GO" id="GO:0008270">
    <property type="term" value="F:zinc ion binding"/>
    <property type="evidence" value="ECO:0007669"/>
    <property type="project" value="InterPro"/>
</dbReference>
<dbReference type="InterPro" id="IPR036864">
    <property type="entry name" value="Zn2-C6_fun-type_DNA-bd_sf"/>
</dbReference>
<dbReference type="Proteomes" id="UP000799778">
    <property type="component" value="Unassembled WGS sequence"/>
</dbReference>
<dbReference type="RefSeq" id="XP_033389062.1">
    <property type="nucleotide sequence ID" value="XM_033532610.1"/>
</dbReference>
<proteinExistence type="predicted"/>
<dbReference type="CDD" id="cd00067">
    <property type="entry name" value="GAL4"/>
    <property type="match status" value="1"/>
</dbReference>
<sequence length="401" mass="45458">MADQTTSKRRSCADCVKHKRKCDMQQPRCRRCQKKKIPCSYPNRPSMVAEVDIPELDFPWLDDLMKDPGLAPWSGSLQPSIAKVAPGGIERASKRQRTPDYLPGYPEGYTRYTLPRTETEAAVHQFKLWPCKWLSDGKAPFIHPRVYSTTMPKPLQEAYAACAIYSTMTTQNAFVGFTVIESKANELLRSADEAAWTPLDLLAAVQALLIFQLIRLFDGDIRQRALAEKAESVLQAWTGQLQACTVEERDFTSDTAPSWRSWVFAESARRTVIMSMFLSGLYSLVKNGYCGMGDKINVNSFTAQRRLWDASSALEWERMRQAYNPYFIQRMNFEDFLREGSGSELDDFGLVMITTYKGKDRIDDWLALRSEGWNLIESSSIGNDFLNVAQVGSSISSSETF</sequence>
<keyword evidence="8" id="KW-1185">Reference proteome</keyword>